<evidence type="ECO:0000313" key="1">
    <source>
        <dbReference type="EMBL" id="MXQ07082.1"/>
    </source>
</evidence>
<dbReference type="Proteomes" id="UP000480350">
    <property type="component" value="Unassembled WGS sequence"/>
</dbReference>
<keyword evidence="2" id="KW-1185">Reference proteome</keyword>
<sequence length="54" mass="6028">MSAERIILSIARMVMRGGLGNLGKMARGETVSKAPDRSQLTRQAMRILRRVGRM</sequence>
<dbReference type="RefSeq" id="WP_160762982.1">
    <property type="nucleotide sequence ID" value="NZ_WUPT01000001.1"/>
</dbReference>
<reference evidence="1 2" key="1">
    <citation type="submission" date="2019-12" db="EMBL/GenBank/DDBJ databases">
        <authorList>
            <person name="Lee S.D."/>
        </authorList>
    </citation>
    <scope>NUCLEOTIDE SEQUENCE [LARGE SCALE GENOMIC DNA]</scope>
    <source>
        <strain evidence="1 2">GH1-50</strain>
    </source>
</reference>
<reference evidence="1 2" key="2">
    <citation type="submission" date="2020-03" db="EMBL/GenBank/DDBJ databases">
        <title>Kangsaoukella pontilimi gen. nov., sp. nov., a new member of the family Rhodobacteraceae isolated from a tidal mudflat.</title>
        <authorList>
            <person name="Kim I.S."/>
        </authorList>
    </citation>
    <scope>NUCLEOTIDE SEQUENCE [LARGE SCALE GENOMIC DNA]</scope>
    <source>
        <strain evidence="1 2">GH1-50</strain>
    </source>
</reference>
<dbReference type="AlphaFoldDB" id="A0A7C9IGR2"/>
<comment type="caution">
    <text evidence="1">The sequence shown here is derived from an EMBL/GenBank/DDBJ whole genome shotgun (WGS) entry which is preliminary data.</text>
</comment>
<accession>A0A7C9IGR2</accession>
<organism evidence="1 2">
    <name type="scientific">Kangsaoukella pontilimi</name>
    <dbReference type="NCBI Taxonomy" id="2691042"/>
    <lineage>
        <taxon>Bacteria</taxon>
        <taxon>Pseudomonadati</taxon>
        <taxon>Pseudomonadota</taxon>
        <taxon>Alphaproteobacteria</taxon>
        <taxon>Rhodobacterales</taxon>
        <taxon>Paracoccaceae</taxon>
        <taxon>Kangsaoukella</taxon>
    </lineage>
</organism>
<proteinExistence type="predicted"/>
<gene>
    <name evidence="1" type="ORF">GQ651_04410</name>
</gene>
<protein>
    <submittedName>
        <fullName evidence="1">Uncharacterized protein</fullName>
    </submittedName>
</protein>
<name>A0A7C9IGR2_9RHOB</name>
<evidence type="ECO:0000313" key="2">
    <source>
        <dbReference type="Proteomes" id="UP000480350"/>
    </source>
</evidence>
<dbReference type="EMBL" id="WUPT01000001">
    <property type="protein sequence ID" value="MXQ07082.1"/>
    <property type="molecule type" value="Genomic_DNA"/>
</dbReference>